<name>Q22KB9_TETTS</name>
<sequence>MGNTCCGDSTVQKNESNLIEVLKEPIYAICILQSEDHKVTGKVYFKQEGDKCKIRAEVKGLAQGKHGFHIHEYGNLIDGCKSAGAHFNPTKQTHGAPDSKERHVGDLGNIENKLSEENVAVYEIVDHLISLYGEYNVIGRSCVIHADEDDLGLGNFEDSKTTGHAGARVACGPIGLCAKFSFDF</sequence>
<organism evidence="11 12">
    <name type="scientific">Tetrahymena thermophila (strain SB210)</name>
    <dbReference type="NCBI Taxonomy" id="312017"/>
    <lineage>
        <taxon>Eukaryota</taxon>
        <taxon>Sar</taxon>
        <taxon>Alveolata</taxon>
        <taxon>Ciliophora</taxon>
        <taxon>Intramacronucleata</taxon>
        <taxon>Oligohymenophorea</taxon>
        <taxon>Hymenostomatida</taxon>
        <taxon>Tetrahymenina</taxon>
        <taxon>Tetrahymenidae</taxon>
        <taxon>Tetrahymena</taxon>
    </lineage>
</organism>
<dbReference type="SUPFAM" id="SSF49329">
    <property type="entry name" value="Cu,Zn superoxide dismutase-like"/>
    <property type="match status" value="1"/>
</dbReference>
<evidence type="ECO:0000256" key="1">
    <source>
        <dbReference type="ARBA" id="ARBA00010457"/>
    </source>
</evidence>
<evidence type="ECO:0000256" key="3">
    <source>
        <dbReference type="ARBA" id="ARBA00022833"/>
    </source>
</evidence>
<evidence type="ECO:0000256" key="9">
    <source>
        <dbReference type="RuleBase" id="RU000393"/>
    </source>
</evidence>
<evidence type="ECO:0000313" key="11">
    <source>
        <dbReference type="EMBL" id="EAR85880.1"/>
    </source>
</evidence>
<keyword evidence="7" id="KW-1015">Disulfide bond</keyword>
<dbReference type="Proteomes" id="UP000009168">
    <property type="component" value="Unassembled WGS sequence"/>
</dbReference>
<keyword evidence="2 9" id="KW-0479">Metal-binding</keyword>
<dbReference type="Gene3D" id="2.60.40.200">
    <property type="entry name" value="Superoxide dismutase, copper/zinc binding domain"/>
    <property type="match status" value="1"/>
</dbReference>
<keyword evidence="12" id="KW-1185">Reference proteome</keyword>
<keyword evidence="6 9" id="KW-0186">Copper</keyword>
<reference evidence="12" key="1">
    <citation type="journal article" date="2006" name="PLoS Biol.">
        <title>Macronuclear genome sequence of the ciliate Tetrahymena thermophila, a model eukaryote.</title>
        <authorList>
            <person name="Eisen J.A."/>
            <person name="Coyne R.S."/>
            <person name="Wu M."/>
            <person name="Wu D."/>
            <person name="Thiagarajan M."/>
            <person name="Wortman J.R."/>
            <person name="Badger J.H."/>
            <person name="Ren Q."/>
            <person name="Amedeo P."/>
            <person name="Jones K.M."/>
            <person name="Tallon L.J."/>
            <person name="Delcher A.L."/>
            <person name="Salzberg S.L."/>
            <person name="Silva J.C."/>
            <person name="Haas B.J."/>
            <person name="Majoros W.H."/>
            <person name="Farzad M."/>
            <person name="Carlton J.M."/>
            <person name="Smith R.K. Jr."/>
            <person name="Garg J."/>
            <person name="Pearlman R.E."/>
            <person name="Karrer K.M."/>
            <person name="Sun L."/>
            <person name="Manning G."/>
            <person name="Elde N.C."/>
            <person name="Turkewitz A.P."/>
            <person name="Asai D.J."/>
            <person name="Wilkes D.E."/>
            <person name="Wang Y."/>
            <person name="Cai H."/>
            <person name="Collins K."/>
            <person name="Stewart B.A."/>
            <person name="Lee S.R."/>
            <person name="Wilamowska K."/>
            <person name="Weinberg Z."/>
            <person name="Ruzzo W.L."/>
            <person name="Wloga D."/>
            <person name="Gaertig J."/>
            <person name="Frankel J."/>
            <person name="Tsao C.-C."/>
            <person name="Gorovsky M.A."/>
            <person name="Keeling P.J."/>
            <person name="Waller R.F."/>
            <person name="Patron N.J."/>
            <person name="Cherry J.M."/>
            <person name="Stover N.A."/>
            <person name="Krieger C.J."/>
            <person name="del Toro C."/>
            <person name="Ryder H.F."/>
            <person name="Williamson S.C."/>
            <person name="Barbeau R.A."/>
            <person name="Hamilton E.P."/>
            <person name="Orias E."/>
        </authorList>
    </citation>
    <scope>NUCLEOTIDE SEQUENCE [LARGE SCALE GENOMIC DNA]</scope>
    <source>
        <strain evidence="12">SB210</strain>
    </source>
</reference>
<evidence type="ECO:0000256" key="8">
    <source>
        <dbReference type="ARBA" id="ARBA00049204"/>
    </source>
</evidence>
<evidence type="ECO:0000256" key="2">
    <source>
        <dbReference type="ARBA" id="ARBA00022723"/>
    </source>
</evidence>
<dbReference type="PRINTS" id="PR00068">
    <property type="entry name" value="CUZNDISMTASE"/>
</dbReference>
<comment type="cofactor">
    <cofactor evidence="9">
        <name>Cu cation</name>
        <dbReference type="ChEBI" id="CHEBI:23378"/>
    </cofactor>
    <text evidence="9">Binds 1 copper ion per subunit.</text>
</comment>
<dbReference type="FunFam" id="2.60.40.200:FF:000003">
    <property type="entry name" value="Superoxide dismutase [Cu-Zn], chloroplastic"/>
    <property type="match status" value="1"/>
</dbReference>
<dbReference type="EMBL" id="GG662498">
    <property type="protein sequence ID" value="EAR85880.1"/>
    <property type="molecule type" value="Genomic_DNA"/>
</dbReference>
<dbReference type="KEGG" id="tet:TTHERM_00313620"/>
<dbReference type="STRING" id="312017.Q22KB9"/>
<dbReference type="InterPro" id="IPR018152">
    <property type="entry name" value="SOD_Cu/Zn_BS"/>
</dbReference>
<comment type="function">
    <text evidence="9">Destroys radicals which are normally produced within the cells and which are toxic to biological systems.</text>
</comment>
<evidence type="ECO:0000256" key="7">
    <source>
        <dbReference type="ARBA" id="ARBA00023157"/>
    </source>
</evidence>
<dbReference type="OrthoDB" id="427596at2759"/>
<keyword evidence="3 9" id="KW-0862">Zinc</keyword>
<evidence type="ECO:0000313" key="12">
    <source>
        <dbReference type="Proteomes" id="UP000009168"/>
    </source>
</evidence>
<evidence type="ECO:0000259" key="10">
    <source>
        <dbReference type="Pfam" id="PF00080"/>
    </source>
</evidence>
<dbReference type="HOGENOM" id="CLU_056632_4_1_1"/>
<feature type="domain" description="Superoxide dismutase copper/zinc binding" evidence="10">
    <location>
        <begin position="39"/>
        <end position="174"/>
    </location>
</feature>
<dbReference type="Pfam" id="PF00080">
    <property type="entry name" value="Sod_Cu"/>
    <property type="match status" value="1"/>
</dbReference>
<gene>
    <name evidence="11" type="ORF">TTHERM_00313620</name>
</gene>
<protein>
    <recommendedName>
        <fullName evidence="9">Superoxide dismutase [Cu-Zn]</fullName>
        <ecNumber evidence="9">1.15.1.1</ecNumber>
    </recommendedName>
</protein>
<dbReference type="AlphaFoldDB" id="Q22KB9"/>
<proteinExistence type="inferred from homology"/>
<evidence type="ECO:0000256" key="6">
    <source>
        <dbReference type="ARBA" id="ARBA00023008"/>
    </source>
</evidence>
<dbReference type="InterPro" id="IPR024134">
    <property type="entry name" value="SOD_Cu/Zn_/chaperone"/>
</dbReference>
<dbReference type="OMA" id="AQRGFHI"/>
<dbReference type="InterPro" id="IPR036423">
    <property type="entry name" value="SOD-like_Cu/Zn_dom_sf"/>
</dbReference>
<evidence type="ECO:0000256" key="5">
    <source>
        <dbReference type="ARBA" id="ARBA00023002"/>
    </source>
</evidence>
<comment type="catalytic activity">
    <reaction evidence="8 9">
        <text>2 superoxide + 2 H(+) = H2O2 + O2</text>
        <dbReference type="Rhea" id="RHEA:20696"/>
        <dbReference type="ChEBI" id="CHEBI:15378"/>
        <dbReference type="ChEBI" id="CHEBI:15379"/>
        <dbReference type="ChEBI" id="CHEBI:16240"/>
        <dbReference type="ChEBI" id="CHEBI:18421"/>
        <dbReference type="EC" id="1.15.1.1"/>
    </reaction>
</comment>
<dbReference type="InParanoid" id="Q22KB9"/>
<comment type="cofactor">
    <cofactor evidence="9">
        <name>Zn(2+)</name>
        <dbReference type="ChEBI" id="CHEBI:29105"/>
    </cofactor>
    <text evidence="9">Binds 1 zinc ion per subunit.</text>
</comment>
<accession>Q22KB9</accession>
<dbReference type="CDD" id="cd00305">
    <property type="entry name" value="Cu-Zn_Superoxide_Dismutase"/>
    <property type="match status" value="1"/>
</dbReference>
<comment type="similarity">
    <text evidence="1 9">Belongs to the Cu-Zn superoxide dismutase family.</text>
</comment>
<dbReference type="RefSeq" id="XP_001033543.1">
    <property type="nucleotide sequence ID" value="XM_001033543.1"/>
</dbReference>
<dbReference type="PROSITE" id="PS00332">
    <property type="entry name" value="SOD_CU_ZN_2"/>
    <property type="match status" value="1"/>
</dbReference>
<evidence type="ECO:0000256" key="4">
    <source>
        <dbReference type="ARBA" id="ARBA00022862"/>
    </source>
</evidence>
<dbReference type="GeneID" id="7830998"/>
<keyword evidence="4" id="KW-0049">Antioxidant</keyword>
<dbReference type="GO" id="GO:0005507">
    <property type="term" value="F:copper ion binding"/>
    <property type="evidence" value="ECO:0007669"/>
    <property type="project" value="InterPro"/>
</dbReference>
<dbReference type="GO" id="GO:0004784">
    <property type="term" value="F:superoxide dismutase activity"/>
    <property type="evidence" value="ECO:0007669"/>
    <property type="project" value="UniProtKB-EC"/>
</dbReference>
<dbReference type="PANTHER" id="PTHR10003">
    <property type="entry name" value="SUPEROXIDE DISMUTASE CU-ZN -RELATED"/>
    <property type="match status" value="1"/>
</dbReference>
<dbReference type="InterPro" id="IPR001424">
    <property type="entry name" value="SOD_Cu_Zn_dom"/>
</dbReference>
<keyword evidence="5 9" id="KW-0560">Oxidoreductase</keyword>
<dbReference type="eggNOG" id="KOG0441">
    <property type="taxonomic scope" value="Eukaryota"/>
</dbReference>
<dbReference type="GO" id="GO:0009507">
    <property type="term" value="C:chloroplast"/>
    <property type="evidence" value="ECO:0007669"/>
    <property type="project" value="UniProtKB-ARBA"/>
</dbReference>
<dbReference type="EC" id="1.15.1.1" evidence="9"/>